<dbReference type="EC" id="6.3.2.9" evidence="7 8"/>
<dbReference type="Pfam" id="PF08245">
    <property type="entry name" value="Mur_ligase_M"/>
    <property type="match status" value="1"/>
</dbReference>
<keyword evidence="6 7" id="KW-0067">ATP-binding</keyword>
<dbReference type="Gene3D" id="3.40.1190.10">
    <property type="entry name" value="Mur-like, catalytic domain"/>
    <property type="match status" value="1"/>
</dbReference>
<feature type="domain" description="Mur ligase central" evidence="10">
    <location>
        <begin position="115"/>
        <end position="284"/>
    </location>
</feature>
<dbReference type="InterPro" id="IPR036565">
    <property type="entry name" value="Mur-like_cat_sf"/>
</dbReference>
<dbReference type="Proteomes" id="UP001379533">
    <property type="component" value="Chromosome"/>
</dbReference>
<keyword evidence="7 8" id="KW-0131">Cell cycle</keyword>
<gene>
    <name evidence="7 11" type="primary">murD</name>
    <name evidence="11" type="ORF">LZC95_39320</name>
</gene>
<comment type="subcellular location">
    <subcellularLocation>
        <location evidence="1 7 8">Cytoplasm</location>
    </subcellularLocation>
</comment>
<dbReference type="InterPro" id="IPR036615">
    <property type="entry name" value="Mur_ligase_C_dom_sf"/>
</dbReference>
<evidence type="ECO:0000256" key="3">
    <source>
        <dbReference type="ARBA" id="ARBA00022490"/>
    </source>
</evidence>
<evidence type="ECO:0000256" key="7">
    <source>
        <dbReference type="HAMAP-Rule" id="MF_00639"/>
    </source>
</evidence>
<keyword evidence="4 7" id="KW-0436">Ligase</keyword>
<comment type="catalytic activity">
    <reaction evidence="7 8">
        <text>UDP-N-acetyl-alpha-D-muramoyl-L-alanine + D-glutamate + ATP = UDP-N-acetyl-alpha-D-muramoyl-L-alanyl-D-glutamate + ADP + phosphate + H(+)</text>
        <dbReference type="Rhea" id="RHEA:16429"/>
        <dbReference type="ChEBI" id="CHEBI:15378"/>
        <dbReference type="ChEBI" id="CHEBI:29986"/>
        <dbReference type="ChEBI" id="CHEBI:30616"/>
        <dbReference type="ChEBI" id="CHEBI:43474"/>
        <dbReference type="ChEBI" id="CHEBI:83898"/>
        <dbReference type="ChEBI" id="CHEBI:83900"/>
        <dbReference type="ChEBI" id="CHEBI:456216"/>
        <dbReference type="EC" id="6.3.2.9"/>
    </reaction>
</comment>
<dbReference type="GO" id="GO:0008764">
    <property type="term" value="F:UDP-N-acetylmuramoylalanine-D-glutamate ligase activity"/>
    <property type="evidence" value="ECO:0007669"/>
    <property type="project" value="UniProtKB-EC"/>
</dbReference>
<keyword evidence="7 8" id="KW-0573">Peptidoglycan synthesis</keyword>
<evidence type="ECO:0000256" key="1">
    <source>
        <dbReference type="ARBA" id="ARBA00004496"/>
    </source>
</evidence>
<evidence type="ECO:0000313" key="12">
    <source>
        <dbReference type="Proteomes" id="UP001379533"/>
    </source>
</evidence>
<dbReference type="PROSITE" id="PS51257">
    <property type="entry name" value="PROKAR_LIPOPROTEIN"/>
    <property type="match status" value="1"/>
</dbReference>
<keyword evidence="5 7" id="KW-0547">Nucleotide-binding</keyword>
<dbReference type="InterPro" id="IPR004101">
    <property type="entry name" value="Mur_ligase_C"/>
</dbReference>
<organism evidence="11 12">
    <name type="scientific">Pendulispora brunnea</name>
    <dbReference type="NCBI Taxonomy" id="2905690"/>
    <lineage>
        <taxon>Bacteria</taxon>
        <taxon>Pseudomonadati</taxon>
        <taxon>Myxococcota</taxon>
        <taxon>Myxococcia</taxon>
        <taxon>Myxococcales</taxon>
        <taxon>Sorangiineae</taxon>
        <taxon>Pendulisporaceae</taxon>
        <taxon>Pendulispora</taxon>
    </lineage>
</organism>
<comment type="similarity">
    <text evidence="7">Belongs to the MurCDEF family.</text>
</comment>
<feature type="binding site" evidence="7">
    <location>
        <begin position="117"/>
        <end position="123"/>
    </location>
    <ligand>
        <name>ATP</name>
        <dbReference type="ChEBI" id="CHEBI:30616"/>
    </ligand>
</feature>
<evidence type="ECO:0000259" key="9">
    <source>
        <dbReference type="Pfam" id="PF02875"/>
    </source>
</evidence>
<dbReference type="InterPro" id="IPR013221">
    <property type="entry name" value="Mur_ligase_cen"/>
</dbReference>
<keyword evidence="7 8" id="KW-0133">Cell shape</keyword>
<dbReference type="RefSeq" id="WP_394843090.1">
    <property type="nucleotide sequence ID" value="NZ_CP089982.1"/>
</dbReference>
<dbReference type="Gene3D" id="3.40.50.720">
    <property type="entry name" value="NAD(P)-binding Rossmann-like Domain"/>
    <property type="match status" value="1"/>
</dbReference>
<protein>
    <recommendedName>
        <fullName evidence="7 8">UDP-N-acetylmuramoylalanine--D-glutamate ligase</fullName>
        <ecNumber evidence="7 8">6.3.2.9</ecNumber>
    </recommendedName>
    <alternativeName>
        <fullName evidence="7">D-glutamic acid-adding enzyme</fullName>
    </alternativeName>
    <alternativeName>
        <fullName evidence="7">UDP-N-acetylmuramoyl-L-alanyl-D-glutamate synthetase</fullName>
    </alternativeName>
</protein>
<comment type="function">
    <text evidence="7 8">Cell wall formation. Catalyzes the addition of glutamate to the nucleotide precursor UDP-N-acetylmuramoyl-L-alanine (UMA).</text>
</comment>
<evidence type="ECO:0000313" key="11">
    <source>
        <dbReference type="EMBL" id="WXA92489.1"/>
    </source>
</evidence>
<feature type="domain" description="Mur ligase C-terminal" evidence="9">
    <location>
        <begin position="306"/>
        <end position="426"/>
    </location>
</feature>
<dbReference type="Pfam" id="PF02875">
    <property type="entry name" value="Mur_ligase_C"/>
    <property type="match status" value="1"/>
</dbReference>
<name>A0ABZ2K179_9BACT</name>
<sequence>MLDLTGKHVAVLGLGLSGCAAARLCLARGAGVTAVDAKPWEALSEDARKLKDSGVRILAGAHPAEAIQHADLVVTSPGFPSFPELDAAIAAGVRVIGEVELSVQALPPRVPVVAVGGTNGKSTTTALIGAIFEQHGTRAFVGGNFGEPLSDYVDDAFDIAVLEVSSFQMERLETFKPKVSILLNVTPDHLDRYPSFEDYAHAKGNAFVRQTKDDVAVIPFRDDICWHEARRGDGIVRTFGPGGDVDVTPNTIIERTYGHVYPRSEIALVGSHNANNIAAAIAAVRAFSVPAQSIRDTLAKFTGLPHRTAFVTEIGGVRFYDDSKGTNVGASVTALRGLPESKVVLVAGGREKGGSYDPLVSVLRSKGRGVVVLGEAAETISNAVGNALPVRRIATAPSLEATMDAVVRAAFELAQPGDAVLLSPACSSLDMFRDYKHRGDEFVAAVNRLSPSRGVPTP</sequence>
<dbReference type="Pfam" id="PF21799">
    <property type="entry name" value="MurD-like_N"/>
    <property type="match status" value="1"/>
</dbReference>
<keyword evidence="12" id="KW-1185">Reference proteome</keyword>
<comment type="pathway">
    <text evidence="2 7 8">Cell wall biogenesis; peptidoglycan biosynthesis.</text>
</comment>
<evidence type="ECO:0000259" key="10">
    <source>
        <dbReference type="Pfam" id="PF08245"/>
    </source>
</evidence>
<dbReference type="PANTHER" id="PTHR43692">
    <property type="entry name" value="UDP-N-ACETYLMURAMOYLALANINE--D-GLUTAMATE LIGASE"/>
    <property type="match status" value="1"/>
</dbReference>
<accession>A0ABZ2K179</accession>
<evidence type="ECO:0000256" key="4">
    <source>
        <dbReference type="ARBA" id="ARBA00022598"/>
    </source>
</evidence>
<dbReference type="HAMAP" id="MF_00639">
    <property type="entry name" value="MurD"/>
    <property type="match status" value="1"/>
</dbReference>
<dbReference type="EMBL" id="CP089982">
    <property type="protein sequence ID" value="WXA92489.1"/>
    <property type="molecule type" value="Genomic_DNA"/>
</dbReference>
<evidence type="ECO:0000256" key="6">
    <source>
        <dbReference type="ARBA" id="ARBA00022840"/>
    </source>
</evidence>
<dbReference type="PANTHER" id="PTHR43692:SF1">
    <property type="entry name" value="UDP-N-ACETYLMURAMOYLALANINE--D-GLUTAMATE LIGASE"/>
    <property type="match status" value="1"/>
</dbReference>
<dbReference type="NCBIfam" id="TIGR01087">
    <property type="entry name" value="murD"/>
    <property type="match status" value="1"/>
</dbReference>
<proteinExistence type="inferred from homology"/>
<reference evidence="11 12" key="1">
    <citation type="submission" date="2021-12" db="EMBL/GenBank/DDBJ databases">
        <title>Discovery of the Pendulisporaceae a myxobacterial family with distinct sporulation behavior and unique specialized metabolism.</title>
        <authorList>
            <person name="Garcia R."/>
            <person name="Popoff A."/>
            <person name="Bader C.D."/>
            <person name="Loehr J."/>
            <person name="Walesch S."/>
            <person name="Walt C."/>
            <person name="Boldt J."/>
            <person name="Bunk B."/>
            <person name="Haeckl F.J.F.P.J."/>
            <person name="Gunesch A.P."/>
            <person name="Birkelbach J."/>
            <person name="Nuebel U."/>
            <person name="Pietschmann T."/>
            <person name="Bach T."/>
            <person name="Mueller R."/>
        </authorList>
    </citation>
    <scope>NUCLEOTIDE SEQUENCE [LARGE SCALE GENOMIC DNA]</scope>
    <source>
        <strain evidence="11 12">MSr12523</strain>
    </source>
</reference>
<evidence type="ECO:0000256" key="5">
    <source>
        <dbReference type="ARBA" id="ARBA00022741"/>
    </source>
</evidence>
<keyword evidence="3 7" id="KW-0963">Cytoplasm</keyword>
<dbReference type="SUPFAM" id="SSF53244">
    <property type="entry name" value="MurD-like peptide ligases, peptide-binding domain"/>
    <property type="match status" value="1"/>
</dbReference>
<dbReference type="SUPFAM" id="SSF53623">
    <property type="entry name" value="MurD-like peptide ligases, catalytic domain"/>
    <property type="match status" value="1"/>
</dbReference>
<evidence type="ECO:0000256" key="2">
    <source>
        <dbReference type="ARBA" id="ARBA00004752"/>
    </source>
</evidence>
<keyword evidence="7 8" id="KW-0961">Cell wall biogenesis/degradation</keyword>
<evidence type="ECO:0000256" key="8">
    <source>
        <dbReference type="RuleBase" id="RU003664"/>
    </source>
</evidence>
<dbReference type="SUPFAM" id="SSF51984">
    <property type="entry name" value="MurCD N-terminal domain"/>
    <property type="match status" value="1"/>
</dbReference>
<keyword evidence="7 8" id="KW-0132">Cell division</keyword>
<dbReference type="Gene3D" id="3.90.190.20">
    <property type="entry name" value="Mur ligase, C-terminal domain"/>
    <property type="match status" value="1"/>
</dbReference>
<dbReference type="InterPro" id="IPR005762">
    <property type="entry name" value="MurD"/>
</dbReference>